<dbReference type="InterPro" id="IPR036514">
    <property type="entry name" value="SGNH_hydro_sf"/>
</dbReference>
<keyword evidence="2" id="KW-0378">Hydrolase</keyword>
<sequence>MSVSWITTGITEAFLRGVVECEPTTAGLTPQRLPAWARAQIPDPQAQRTVQLSSGVTVTFSTRATRLQLVTRAEKNSADEPWKPEPVYDVYIDGELLTQRVSEVQPDGTAVLHLEGLPQRNKVVELWLPYDELTVLLAVRSDAKVVPVAEESRPLWLHHGSSISHGSDAVGASHTWVGTAARAAGVELLNLGFAGNAMLDQFTARTIRDTCADVISCKLGINVVNGDTHRLRSFVPALHGFIDTIREGHPDTQLLIISPLWCGIHESTPGPVAWDVVEENGVRRQKFWSTGDPQEIQYGRLSLEVVREQMAAVLSQRMQTDPLLHYMNGLQLYSESDARQFPMPDDLHPGPAAHQLIGERFAQLVFGSDGVFSAASGSEQELSHQRQRDQ</sequence>
<feature type="domain" description="SsfX3-like N-terminal" evidence="1">
    <location>
        <begin position="16"/>
        <end position="130"/>
    </location>
</feature>
<dbReference type="Gene3D" id="3.40.50.1110">
    <property type="entry name" value="SGNH hydrolase"/>
    <property type="match status" value="1"/>
</dbReference>
<protein>
    <submittedName>
        <fullName evidence="2">SGNH/GDSL hydrolase family protein</fullName>
    </submittedName>
</protein>
<gene>
    <name evidence="2" type="ORF">GCM10025790_24700</name>
</gene>
<dbReference type="Gene3D" id="2.60.120.260">
    <property type="entry name" value="Galactose-binding domain-like"/>
    <property type="match status" value="1"/>
</dbReference>
<evidence type="ECO:0000259" key="1">
    <source>
        <dbReference type="Pfam" id="PF21181"/>
    </source>
</evidence>
<dbReference type="Proteomes" id="UP001500368">
    <property type="component" value="Unassembled WGS sequence"/>
</dbReference>
<keyword evidence="3" id="KW-1185">Reference proteome</keyword>
<comment type="caution">
    <text evidence="2">The sequence shown here is derived from an EMBL/GenBank/DDBJ whole genome shotgun (WGS) entry which is preliminary data.</text>
</comment>
<dbReference type="SUPFAM" id="SSF52266">
    <property type="entry name" value="SGNH hydrolase"/>
    <property type="match status" value="1"/>
</dbReference>
<proteinExistence type="predicted"/>
<dbReference type="GO" id="GO:0016787">
    <property type="term" value="F:hydrolase activity"/>
    <property type="evidence" value="ECO:0007669"/>
    <property type="project" value="UniProtKB-KW"/>
</dbReference>
<dbReference type="EMBL" id="BAABLW010000007">
    <property type="protein sequence ID" value="GAA4925992.1"/>
    <property type="molecule type" value="Genomic_DNA"/>
</dbReference>
<name>A0ABP9G2E1_9MICC</name>
<dbReference type="RefSeq" id="WP_345478312.1">
    <property type="nucleotide sequence ID" value="NZ_BAABLW010000007.1"/>
</dbReference>
<reference evidence="3" key="1">
    <citation type="journal article" date="2019" name="Int. J. Syst. Evol. Microbiol.">
        <title>The Global Catalogue of Microorganisms (GCM) 10K type strain sequencing project: providing services to taxonomists for standard genome sequencing and annotation.</title>
        <authorList>
            <consortium name="The Broad Institute Genomics Platform"/>
            <consortium name="The Broad Institute Genome Sequencing Center for Infectious Disease"/>
            <person name="Wu L."/>
            <person name="Ma J."/>
        </authorList>
    </citation>
    <scope>NUCLEOTIDE SEQUENCE [LARGE SCALE GENOMIC DNA]</scope>
    <source>
        <strain evidence="3">JCM 19129</strain>
    </source>
</reference>
<evidence type="ECO:0000313" key="2">
    <source>
        <dbReference type="EMBL" id="GAA4925992.1"/>
    </source>
</evidence>
<accession>A0ABP9G2E1</accession>
<dbReference type="InterPro" id="IPR048977">
    <property type="entry name" value="SsfX3-like_N"/>
</dbReference>
<evidence type="ECO:0000313" key="3">
    <source>
        <dbReference type="Proteomes" id="UP001500368"/>
    </source>
</evidence>
<organism evidence="2 3">
    <name type="scientific">Nesterenkonia rhizosphaerae</name>
    <dbReference type="NCBI Taxonomy" id="1348272"/>
    <lineage>
        <taxon>Bacteria</taxon>
        <taxon>Bacillati</taxon>
        <taxon>Actinomycetota</taxon>
        <taxon>Actinomycetes</taxon>
        <taxon>Micrococcales</taxon>
        <taxon>Micrococcaceae</taxon>
        <taxon>Nesterenkonia</taxon>
    </lineage>
</organism>
<dbReference type="Pfam" id="PF21181">
    <property type="entry name" value="SsfX3_N"/>
    <property type="match status" value="1"/>
</dbReference>